<sequence>MSPSPVNHSTATSFTKEPSSSPLDLPYLPDELLLNCFARVSRFLYPTLSLVSKRFRSLLASLELYNTRKLLSRTESCLYVCLWFGEPYWFTLYRRSTHLNPNSNPKSQWSTPCFKQFRNIMSSDNLLVSVPTRNLPPHFFGALTTIGSNIYMICGDTNGEPSPKVFFMDCLSHTWHEAPNMLTAGKWPQVSVLDGKIYVVKGGKICSSSSLIEVFDPKTETWEHVPSPGPEIHGTYIKDSLVINGNLYLLGDKNVVYKPKENRWYALGYQRCDALAGSDMCWAAINGSSCEIDEVTYCHRSIRKVLEWYDNEERSWKVLKGLEGLPKLWIGFRFRLVNYGGKIAVLWEENEGGISFKKMIWLAVIALERRGKHEIYGKIEWCDVVLTVPKTCSFKKMIAVTV</sequence>
<dbReference type="SUPFAM" id="SSF117281">
    <property type="entry name" value="Kelch motif"/>
    <property type="match status" value="1"/>
</dbReference>
<dbReference type="eggNOG" id="KOG1072">
    <property type="taxonomic scope" value="Eukaryota"/>
</dbReference>
<dbReference type="PANTHER" id="PTHR24414:SF82">
    <property type="entry name" value="GALACTOSE OXIDASE_KELCH REPEAT SUPERFAMILY PROTEIN"/>
    <property type="match status" value="1"/>
</dbReference>
<feature type="domain" description="F-box" evidence="2">
    <location>
        <begin position="22"/>
        <end position="68"/>
    </location>
</feature>
<dbReference type="Gene3D" id="2.120.10.80">
    <property type="entry name" value="Kelch-type beta propeller"/>
    <property type="match status" value="1"/>
</dbReference>
<name>V4KQQ0_EUTSA</name>
<reference evidence="3 4" key="1">
    <citation type="journal article" date="2013" name="Front. Plant Sci.">
        <title>The Reference Genome of the Halophytic Plant Eutrema salsugineum.</title>
        <authorList>
            <person name="Yang R."/>
            <person name="Jarvis D.E."/>
            <person name="Chen H."/>
            <person name="Beilstein M.A."/>
            <person name="Grimwood J."/>
            <person name="Jenkins J."/>
            <person name="Shu S."/>
            <person name="Prochnik S."/>
            <person name="Xin M."/>
            <person name="Ma C."/>
            <person name="Schmutz J."/>
            <person name="Wing R.A."/>
            <person name="Mitchell-Olds T."/>
            <person name="Schumaker K.S."/>
            <person name="Wang X."/>
        </authorList>
    </citation>
    <scope>NUCLEOTIDE SEQUENCE [LARGE SCALE GENOMIC DNA]</scope>
</reference>
<evidence type="ECO:0000313" key="3">
    <source>
        <dbReference type="EMBL" id="ESQ33599.1"/>
    </source>
</evidence>
<dbReference type="Pfam" id="PF25210">
    <property type="entry name" value="Kelch_FKB95"/>
    <property type="match status" value="1"/>
</dbReference>
<feature type="region of interest" description="Disordered" evidence="1">
    <location>
        <begin position="1"/>
        <end position="22"/>
    </location>
</feature>
<dbReference type="PROSITE" id="PS50181">
    <property type="entry name" value="FBOX"/>
    <property type="match status" value="1"/>
</dbReference>
<dbReference type="PANTHER" id="PTHR24414">
    <property type="entry name" value="F-BOX/KELCH-REPEAT PROTEIN SKIP4"/>
    <property type="match status" value="1"/>
</dbReference>
<gene>
    <name evidence="3" type="ORF">EUTSA_v10009365mg</name>
</gene>
<dbReference type="InterPro" id="IPR001810">
    <property type="entry name" value="F-box_dom"/>
</dbReference>
<dbReference type="Proteomes" id="UP000030689">
    <property type="component" value="Unassembled WGS sequence"/>
</dbReference>
<evidence type="ECO:0000259" key="2">
    <source>
        <dbReference type="PROSITE" id="PS50181"/>
    </source>
</evidence>
<dbReference type="Pfam" id="PF00646">
    <property type="entry name" value="F-box"/>
    <property type="match status" value="1"/>
</dbReference>
<evidence type="ECO:0000256" key="1">
    <source>
        <dbReference type="SAM" id="MobiDB-lite"/>
    </source>
</evidence>
<organism evidence="3 4">
    <name type="scientific">Eutrema salsugineum</name>
    <name type="common">Saltwater cress</name>
    <name type="synonym">Sisymbrium salsugineum</name>
    <dbReference type="NCBI Taxonomy" id="72664"/>
    <lineage>
        <taxon>Eukaryota</taxon>
        <taxon>Viridiplantae</taxon>
        <taxon>Streptophyta</taxon>
        <taxon>Embryophyta</taxon>
        <taxon>Tracheophyta</taxon>
        <taxon>Spermatophyta</taxon>
        <taxon>Magnoliopsida</taxon>
        <taxon>eudicotyledons</taxon>
        <taxon>Gunneridae</taxon>
        <taxon>Pentapetalae</taxon>
        <taxon>rosids</taxon>
        <taxon>malvids</taxon>
        <taxon>Brassicales</taxon>
        <taxon>Brassicaceae</taxon>
        <taxon>Eutremeae</taxon>
        <taxon>Eutrema</taxon>
    </lineage>
</organism>
<dbReference type="EMBL" id="KI517683">
    <property type="protein sequence ID" value="ESQ33599.1"/>
    <property type="molecule type" value="Genomic_DNA"/>
</dbReference>
<dbReference type="AlphaFoldDB" id="V4KQQ0"/>
<dbReference type="CDD" id="cd22152">
    <property type="entry name" value="F-box_AtAFR-like"/>
    <property type="match status" value="1"/>
</dbReference>
<dbReference type="InterPro" id="IPR050354">
    <property type="entry name" value="F-box/kelch-repeat_ARATH"/>
</dbReference>
<proteinExistence type="predicted"/>
<dbReference type="SUPFAM" id="SSF81383">
    <property type="entry name" value="F-box domain"/>
    <property type="match status" value="1"/>
</dbReference>
<keyword evidence="4" id="KW-1185">Reference proteome</keyword>
<dbReference type="InterPro" id="IPR057499">
    <property type="entry name" value="Kelch_FKB95"/>
</dbReference>
<dbReference type="OrthoDB" id="1073865at2759"/>
<accession>V4KQQ0</accession>
<feature type="compositionally biased region" description="Polar residues" evidence="1">
    <location>
        <begin position="1"/>
        <end position="16"/>
    </location>
</feature>
<dbReference type="KEGG" id="eus:EUTSA_v10009365mg"/>
<dbReference type="OMA" id="SCEIDEV"/>
<protein>
    <recommendedName>
        <fullName evidence="2">F-box domain-containing protein</fullName>
    </recommendedName>
</protein>
<evidence type="ECO:0000313" key="4">
    <source>
        <dbReference type="Proteomes" id="UP000030689"/>
    </source>
</evidence>
<dbReference type="Gramene" id="ESQ33599">
    <property type="protein sequence ID" value="ESQ33599"/>
    <property type="gene ID" value="EUTSA_v10009365mg"/>
</dbReference>
<dbReference type="InterPro" id="IPR036047">
    <property type="entry name" value="F-box-like_dom_sf"/>
</dbReference>
<dbReference type="InterPro" id="IPR015915">
    <property type="entry name" value="Kelch-typ_b-propeller"/>
</dbReference>
<dbReference type="SMART" id="SM00256">
    <property type="entry name" value="FBOX"/>
    <property type="match status" value="1"/>
</dbReference>